<dbReference type="InterPro" id="IPR013083">
    <property type="entry name" value="Znf_RING/FYVE/PHD"/>
</dbReference>
<evidence type="ECO:0000256" key="3">
    <source>
        <dbReference type="ARBA" id="ARBA00022833"/>
    </source>
</evidence>
<feature type="compositionally biased region" description="Low complexity" evidence="6">
    <location>
        <begin position="8"/>
        <end position="27"/>
    </location>
</feature>
<evidence type="ECO:0000256" key="4">
    <source>
        <dbReference type="PROSITE-ProRule" id="PRU00091"/>
    </source>
</evidence>
<dbReference type="InterPro" id="IPR021565">
    <property type="entry name" value="Rbsn_Rab-bd"/>
</dbReference>
<name>A0AAV5R1P7_PICKL</name>
<dbReference type="GO" id="GO:0032266">
    <property type="term" value="F:phosphatidylinositol-3-phosphate binding"/>
    <property type="evidence" value="ECO:0007669"/>
    <property type="project" value="UniProtKB-ARBA"/>
</dbReference>
<dbReference type="SMART" id="SM00064">
    <property type="entry name" value="FYVE"/>
    <property type="match status" value="1"/>
</dbReference>
<dbReference type="InterPro" id="IPR011011">
    <property type="entry name" value="Znf_FYVE_PHD"/>
</dbReference>
<keyword evidence="3" id="KW-0862">Zinc</keyword>
<gene>
    <name evidence="8" type="ORF">DAPK24_011210</name>
</gene>
<dbReference type="AlphaFoldDB" id="A0AAV5R1P7"/>
<keyword evidence="9" id="KW-1185">Reference proteome</keyword>
<reference evidence="8 9" key="1">
    <citation type="journal article" date="2023" name="Elife">
        <title>Identification of key yeast species and microbe-microbe interactions impacting larval growth of Drosophila in the wild.</title>
        <authorList>
            <person name="Mure A."/>
            <person name="Sugiura Y."/>
            <person name="Maeda R."/>
            <person name="Honda K."/>
            <person name="Sakurai N."/>
            <person name="Takahashi Y."/>
            <person name="Watada M."/>
            <person name="Katoh T."/>
            <person name="Gotoh A."/>
            <person name="Gotoh Y."/>
            <person name="Taniguchi I."/>
            <person name="Nakamura K."/>
            <person name="Hayashi T."/>
            <person name="Katayama T."/>
            <person name="Uemura T."/>
            <person name="Hattori Y."/>
        </authorList>
    </citation>
    <scope>NUCLEOTIDE SEQUENCE [LARGE SCALE GENOMIC DNA]</scope>
    <source>
        <strain evidence="8 9">PK-24</strain>
    </source>
</reference>
<dbReference type="Proteomes" id="UP001378960">
    <property type="component" value="Unassembled WGS sequence"/>
</dbReference>
<keyword evidence="2 4" id="KW-0863">Zinc-finger</keyword>
<keyword evidence="1" id="KW-0479">Metal-binding</keyword>
<dbReference type="PROSITE" id="PS50178">
    <property type="entry name" value="ZF_FYVE"/>
    <property type="match status" value="1"/>
</dbReference>
<dbReference type="InterPro" id="IPR000306">
    <property type="entry name" value="Znf_FYVE"/>
</dbReference>
<proteinExistence type="predicted"/>
<dbReference type="PROSITE" id="PS00028">
    <property type="entry name" value="ZINC_FINGER_C2H2_1"/>
    <property type="match status" value="1"/>
</dbReference>
<evidence type="ECO:0000256" key="2">
    <source>
        <dbReference type="ARBA" id="ARBA00022771"/>
    </source>
</evidence>
<organism evidence="8 9">
    <name type="scientific">Pichia kluyveri</name>
    <name type="common">Yeast</name>
    <dbReference type="NCBI Taxonomy" id="36015"/>
    <lineage>
        <taxon>Eukaryota</taxon>
        <taxon>Fungi</taxon>
        <taxon>Dikarya</taxon>
        <taxon>Ascomycota</taxon>
        <taxon>Saccharomycotina</taxon>
        <taxon>Pichiomycetes</taxon>
        <taxon>Pichiales</taxon>
        <taxon>Pichiaceae</taxon>
        <taxon>Pichia</taxon>
    </lineage>
</organism>
<dbReference type="Gene3D" id="3.30.40.10">
    <property type="entry name" value="Zinc/RING finger domain, C3HC4 (zinc finger)"/>
    <property type="match status" value="1"/>
</dbReference>
<dbReference type="InterPro" id="IPR017455">
    <property type="entry name" value="Znf_FYVE-rel"/>
</dbReference>
<sequence length="463" mass="54344">MKPRILGKSKPVPDTPSPSVSTPSSTIPSPPPQSIQCPICNIPMSSLIKLNNHIDSQHLNQRQSIPRNHYIKSNKCHKCNNSSITNCCICGLTFCSNHINRGKVNSLLEFDKNGIWCDCCIDCINKLPNIISPINNLTDEFKELRNKRLINESLKNLLLDRRLDKVFNWMLNNVINEESFINFEKSLVNWNNQGNCQCCLNTFTWLNRRHHCRICGESVCGDLQKGCSMIVPLGMLFELLIVDKDISIQERDRIRNLLKKDKFGLRICKECKRRVLNKKVFLLDKQQFDDEMVKFFNIWKLISKKLESEDLSFIKDDLENKLYVNYFNKLDKLIKDIDLFINKGNCKNDEIRILTNLKNVIIKFIKINLPILRKSQNVKLEKERQKLQNIINDRPKLSKRELREKRDKLIVLNEQKFLVTEMYETFKKQRRFDDLKTLDINLEDIEKEINQLNLELGDETFTI</sequence>
<dbReference type="Pfam" id="PF01363">
    <property type="entry name" value="FYVE"/>
    <property type="match status" value="1"/>
</dbReference>
<dbReference type="GO" id="GO:0008270">
    <property type="term" value="F:zinc ion binding"/>
    <property type="evidence" value="ECO:0007669"/>
    <property type="project" value="UniProtKB-KW"/>
</dbReference>
<dbReference type="InterPro" id="IPR013087">
    <property type="entry name" value="Znf_C2H2_type"/>
</dbReference>
<protein>
    <submittedName>
        <fullName evidence="8">Pep7 protein</fullName>
    </submittedName>
</protein>
<evidence type="ECO:0000259" key="7">
    <source>
        <dbReference type="PROSITE" id="PS50178"/>
    </source>
</evidence>
<keyword evidence="5" id="KW-0175">Coiled coil</keyword>
<feature type="domain" description="FYVE-type" evidence="7">
    <location>
        <begin position="190"/>
        <end position="276"/>
    </location>
</feature>
<evidence type="ECO:0000256" key="6">
    <source>
        <dbReference type="SAM" id="MobiDB-lite"/>
    </source>
</evidence>
<dbReference type="SUPFAM" id="SSF57903">
    <property type="entry name" value="FYVE/PHD zinc finger"/>
    <property type="match status" value="1"/>
</dbReference>
<feature type="region of interest" description="Disordered" evidence="6">
    <location>
        <begin position="1"/>
        <end position="32"/>
    </location>
</feature>
<dbReference type="SUPFAM" id="SSF140125">
    <property type="entry name" value="Rabenosyn-5 Rab-binding domain-like"/>
    <property type="match status" value="1"/>
</dbReference>
<evidence type="ECO:0000256" key="1">
    <source>
        <dbReference type="ARBA" id="ARBA00022723"/>
    </source>
</evidence>
<accession>A0AAV5R1P7</accession>
<evidence type="ECO:0000313" key="9">
    <source>
        <dbReference type="Proteomes" id="UP001378960"/>
    </source>
</evidence>
<feature type="coiled-coil region" evidence="5">
    <location>
        <begin position="435"/>
        <end position="462"/>
    </location>
</feature>
<comment type="caution">
    <text evidence="8">The sequence shown here is derived from an EMBL/GenBank/DDBJ whole genome shotgun (WGS) entry which is preliminary data.</text>
</comment>
<dbReference type="Pfam" id="PF11464">
    <property type="entry name" value="Rbsn"/>
    <property type="match status" value="1"/>
</dbReference>
<evidence type="ECO:0000313" key="8">
    <source>
        <dbReference type="EMBL" id="GMM44546.1"/>
    </source>
</evidence>
<dbReference type="EMBL" id="BTGB01000001">
    <property type="protein sequence ID" value="GMM44546.1"/>
    <property type="molecule type" value="Genomic_DNA"/>
</dbReference>
<evidence type="ECO:0000256" key="5">
    <source>
        <dbReference type="SAM" id="Coils"/>
    </source>
</evidence>
<feature type="coiled-coil region" evidence="5">
    <location>
        <begin position="373"/>
        <end position="400"/>
    </location>
</feature>
<dbReference type="CDD" id="cd15737">
    <property type="entry name" value="FYVE2_Vac1p_like"/>
    <property type="match status" value="1"/>
</dbReference>
<dbReference type="InterPro" id="IPR036531">
    <property type="entry name" value="Rbsn_Rab-bd_sf"/>
</dbReference>